<proteinExistence type="predicted"/>
<sequence length="251" mass="27152">MAIEGFDFGAELESAGGFKRENPVEGLHAARLRSIIHVGRCVRKYQGKDKSPCNSVVAVFELKEESDVHSETGEPLTFTVDFDLKDGDKSYLNTKFLPALLTKAELESGSIKGFDDLIGKACQLDLIGSKSQNDDGTPKYVNLKAMSPMHPKLQAVTDQLKAAGAGHCRLSQLNATAMDELNPYLHVQMLMMTSEEWKAGTHPGIALVEAIRKERPDYAKAKASAEEPTGGAQAQAAAAAPAEKLSTEEEF</sequence>
<evidence type="ECO:0000256" key="1">
    <source>
        <dbReference type="SAM" id="MobiDB-lite"/>
    </source>
</evidence>
<keyword evidence="3" id="KW-1185">Reference proteome</keyword>
<dbReference type="Proteomes" id="UP001060037">
    <property type="component" value="Segment"/>
</dbReference>
<reference evidence="2" key="1">
    <citation type="submission" date="2022-05" db="EMBL/GenBank/DDBJ databases">
        <authorList>
            <person name="Tikunov A."/>
            <person name="Kozlova Y."/>
            <person name="Morozova V."/>
            <person name="Jdeed G."/>
            <person name="Bardasheva A."/>
            <person name="Tikunova N."/>
        </authorList>
    </citation>
    <scope>NUCLEOTIDE SEQUENCE</scope>
</reference>
<accession>A0A9E7NMD8</accession>
<feature type="compositionally biased region" description="Low complexity" evidence="1">
    <location>
        <begin position="226"/>
        <end position="242"/>
    </location>
</feature>
<protein>
    <submittedName>
        <fullName evidence="2">Uncharacterized protein</fullName>
    </submittedName>
</protein>
<evidence type="ECO:0000313" key="2">
    <source>
        <dbReference type="EMBL" id="UTQ78241.1"/>
    </source>
</evidence>
<dbReference type="EMBL" id="ON624112">
    <property type="protein sequence ID" value="UTQ78241.1"/>
    <property type="molecule type" value="Genomic_DNA"/>
</dbReference>
<feature type="region of interest" description="Disordered" evidence="1">
    <location>
        <begin position="217"/>
        <end position="251"/>
    </location>
</feature>
<name>A0A9E7NMD8_9CAUD</name>
<organism evidence="2 3">
    <name type="scientific">Aeromonas phage Aer_P220</name>
    <dbReference type="NCBI Taxonomy" id="2951227"/>
    <lineage>
        <taxon>Viruses</taxon>
        <taxon>Duplodnaviria</taxon>
        <taxon>Heunggongvirae</taxon>
        <taxon>Uroviricota</taxon>
        <taxon>Caudoviricetes</taxon>
        <taxon>Autographivirales</taxon>
        <taxon>Autographivirales incertae sedis</taxon>
        <taxon>Yinyavirus</taxon>
        <taxon>Yinyavirus AerP220</taxon>
    </lineage>
</organism>
<evidence type="ECO:0000313" key="3">
    <source>
        <dbReference type="Proteomes" id="UP001060037"/>
    </source>
</evidence>